<organism evidence="3 4">
    <name type="scientific">Campylobacter jejuni</name>
    <dbReference type="NCBI Taxonomy" id="197"/>
    <lineage>
        <taxon>Bacteria</taxon>
        <taxon>Pseudomonadati</taxon>
        <taxon>Campylobacterota</taxon>
        <taxon>Epsilonproteobacteria</taxon>
        <taxon>Campylobacterales</taxon>
        <taxon>Campylobacteraceae</taxon>
        <taxon>Campylobacter</taxon>
    </lineage>
</organism>
<evidence type="ECO:0000313" key="2">
    <source>
        <dbReference type="EMBL" id="OEV46675.1"/>
    </source>
</evidence>
<evidence type="ECO:0000313" key="4">
    <source>
        <dbReference type="Proteomes" id="UP000287237"/>
    </source>
</evidence>
<reference evidence="3 4" key="2">
    <citation type="journal article" date="2019" name="Appl. Environ. Microbiol.">
        <title>Population genetics and characterization of Campylobacter jejuni isolates in western jackdaws and game birds in Finland.</title>
        <authorList>
            <person name="Kovanen S."/>
            <person name="Rossi M."/>
            <person name="Pohja-Mykra M."/>
            <person name="Nieminen T."/>
            <person name="Raunio-Saarnisto M."/>
            <person name="Sauvala M."/>
            <person name="Fredriksson-Ahomaa M."/>
            <person name="Hanninen M.L."/>
            <person name="Kivisto R."/>
        </authorList>
    </citation>
    <scope>NUCLEOTIDE SEQUENCE [LARGE SCALE GENOMIC DNA]</scope>
    <source>
        <strain evidence="3 4">CB296</strain>
    </source>
</reference>
<proteinExistence type="predicted"/>
<reference evidence="2 5" key="1">
    <citation type="submission" date="2016-09" db="EMBL/GenBank/DDBJ databases">
        <title>Campylobacter from American crows.</title>
        <authorList>
            <person name="Weis A.M."/>
            <person name="Weimer B.C."/>
            <person name="Townsend A.K."/>
            <person name="Taff C."/>
        </authorList>
    </citation>
    <scope>NUCLEOTIDE SEQUENCE [LARGE SCALE GENOMIC DNA]</scope>
    <source>
        <strain evidence="2 5">BCW_3791</strain>
    </source>
</reference>
<dbReference type="Proteomes" id="UP000287237">
    <property type="component" value="Unassembled WGS sequence"/>
</dbReference>
<feature type="transmembrane region" description="Helical" evidence="1">
    <location>
        <begin position="78"/>
        <end position="98"/>
    </location>
</feature>
<dbReference type="Proteomes" id="UP000865560">
    <property type="component" value="Unassembled WGS sequence"/>
</dbReference>
<dbReference type="EMBL" id="MJVJ01000096">
    <property type="protein sequence ID" value="OEV46675.1"/>
    <property type="molecule type" value="Genomic_DNA"/>
</dbReference>
<comment type="caution">
    <text evidence="3">The sequence shown here is derived from an EMBL/GenBank/DDBJ whole genome shotgun (WGS) entry which is preliminary data.</text>
</comment>
<evidence type="ECO:0000313" key="3">
    <source>
        <dbReference type="EMBL" id="RTJ95623.1"/>
    </source>
</evidence>
<evidence type="ECO:0000256" key="1">
    <source>
        <dbReference type="SAM" id="Phobius"/>
    </source>
</evidence>
<dbReference type="Pfam" id="PF07274">
    <property type="entry name" value="DUF1440"/>
    <property type="match status" value="1"/>
</dbReference>
<feature type="transmembrane region" description="Helical" evidence="1">
    <location>
        <begin position="12"/>
        <end position="30"/>
    </location>
</feature>
<dbReference type="EMBL" id="PRCK01000004">
    <property type="protein sequence ID" value="RTJ95623.1"/>
    <property type="molecule type" value="Genomic_DNA"/>
</dbReference>
<gene>
    <name evidence="2" type="ORF">AJY60_06255</name>
    <name evidence="3" type="ORF">C3H42_06130</name>
</gene>
<protein>
    <submittedName>
        <fullName evidence="3">DUF1440 domain-containing protein</fullName>
    </submittedName>
</protein>
<keyword evidence="1" id="KW-0812">Transmembrane</keyword>
<name>A0A1E7NVC3_CAMJU</name>
<accession>A0A1E7NVC3</accession>
<evidence type="ECO:0000313" key="5">
    <source>
        <dbReference type="Proteomes" id="UP000865560"/>
    </source>
</evidence>
<dbReference type="AlphaFoldDB" id="A0A1E7NVC3"/>
<keyword evidence="1" id="KW-0472">Membrane</keyword>
<dbReference type="RefSeq" id="WP_002860860.1">
    <property type="nucleotide sequence ID" value="NZ_AP028386.1"/>
</dbReference>
<dbReference type="InterPro" id="IPR009898">
    <property type="entry name" value="DUF1440"/>
</dbReference>
<sequence>MKKYFQKRYTLAFFIGILAGIFGAIVKWGWEVPFPPRNPNVFWPADALERVTPPKIFLEQLGLPTDWTYMFSGMQMPLSIFIVHVGFSIVFGVAYCMIAEKWHRITMWQGAVFGFFVYLFAHVIVMPLIAEVPPLSEIPFDEHLSEIFGHIVWLWGMEIVRRDIRNRITKEIEE</sequence>
<keyword evidence="1" id="KW-1133">Transmembrane helix</keyword>
<feature type="transmembrane region" description="Helical" evidence="1">
    <location>
        <begin position="110"/>
        <end position="130"/>
    </location>
</feature>